<keyword evidence="1" id="KW-1185">Reference proteome</keyword>
<dbReference type="WBParaSite" id="Hba_18670">
    <property type="protein sequence ID" value="Hba_18670"/>
    <property type="gene ID" value="Hba_18670"/>
</dbReference>
<accession>A0A1I7XMF0</accession>
<proteinExistence type="predicted"/>
<name>A0A1I7XMF0_HETBA</name>
<organism evidence="1 2">
    <name type="scientific">Heterorhabditis bacteriophora</name>
    <name type="common">Entomopathogenic nematode worm</name>
    <dbReference type="NCBI Taxonomy" id="37862"/>
    <lineage>
        <taxon>Eukaryota</taxon>
        <taxon>Metazoa</taxon>
        <taxon>Ecdysozoa</taxon>
        <taxon>Nematoda</taxon>
        <taxon>Chromadorea</taxon>
        <taxon>Rhabditida</taxon>
        <taxon>Rhabditina</taxon>
        <taxon>Rhabditomorpha</taxon>
        <taxon>Strongyloidea</taxon>
        <taxon>Heterorhabditidae</taxon>
        <taxon>Heterorhabditis</taxon>
    </lineage>
</organism>
<sequence length="76" mass="8761">MSKDVIWIGVVTDDLERECSSTGERRHTVRQRRDITADGELSETENQPAISWRKHDSRYKHVTKKSCARECAGIET</sequence>
<reference evidence="2" key="1">
    <citation type="submission" date="2016-11" db="UniProtKB">
        <authorList>
            <consortium name="WormBaseParasite"/>
        </authorList>
    </citation>
    <scope>IDENTIFICATION</scope>
</reference>
<evidence type="ECO:0000313" key="2">
    <source>
        <dbReference type="WBParaSite" id="Hba_18670"/>
    </source>
</evidence>
<evidence type="ECO:0000313" key="1">
    <source>
        <dbReference type="Proteomes" id="UP000095283"/>
    </source>
</evidence>
<dbReference type="Proteomes" id="UP000095283">
    <property type="component" value="Unplaced"/>
</dbReference>
<dbReference type="AlphaFoldDB" id="A0A1I7XMF0"/>
<protein>
    <submittedName>
        <fullName evidence="2">Uncharacterized protein</fullName>
    </submittedName>
</protein>